<feature type="domain" description="Nucleoside transporter/FeoB GTPase Gate" evidence="10">
    <location>
        <begin position="92"/>
        <end position="189"/>
    </location>
</feature>
<feature type="transmembrane region" description="Helical" evidence="7">
    <location>
        <begin position="33"/>
        <end position="51"/>
    </location>
</feature>
<evidence type="ECO:0000259" key="10">
    <source>
        <dbReference type="Pfam" id="PF07670"/>
    </source>
</evidence>
<keyword evidence="3" id="KW-1003">Cell membrane</keyword>
<comment type="caution">
    <text evidence="11">The sequence shown here is derived from an EMBL/GenBank/DDBJ whole genome shotgun (WGS) entry which is preliminary data.</text>
</comment>
<accession>A0ABT8JMV4</accession>
<dbReference type="Proteomes" id="UP001175097">
    <property type="component" value="Unassembled WGS sequence"/>
</dbReference>
<dbReference type="InterPro" id="IPR018270">
    <property type="entry name" value="C_nuclsd_transpt_met_bac"/>
</dbReference>
<feature type="transmembrane region" description="Helical" evidence="7">
    <location>
        <begin position="381"/>
        <end position="404"/>
    </location>
</feature>
<feature type="transmembrane region" description="Helical" evidence="7">
    <location>
        <begin position="167"/>
        <end position="189"/>
    </location>
</feature>
<evidence type="ECO:0000313" key="12">
    <source>
        <dbReference type="Proteomes" id="UP001175097"/>
    </source>
</evidence>
<evidence type="ECO:0000256" key="5">
    <source>
        <dbReference type="ARBA" id="ARBA00022989"/>
    </source>
</evidence>
<name>A0ABT8JMV4_9BACL</name>
<keyword evidence="4 7" id="KW-0812">Transmembrane</keyword>
<feature type="transmembrane region" description="Helical" evidence="7">
    <location>
        <begin position="344"/>
        <end position="369"/>
    </location>
</feature>
<evidence type="ECO:0000256" key="1">
    <source>
        <dbReference type="ARBA" id="ARBA00004651"/>
    </source>
</evidence>
<feature type="domain" description="Concentrative nucleoside transporter C-terminal" evidence="9">
    <location>
        <begin position="195"/>
        <end position="401"/>
    </location>
</feature>
<evidence type="ECO:0000256" key="6">
    <source>
        <dbReference type="ARBA" id="ARBA00023136"/>
    </source>
</evidence>
<evidence type="ECO:0000256" key="2">
    <source>
        <dbReference type="ARBA" id="ARBA00009033"/>
    </source>
</evidence>
<feature type="domain" description="Concentrative nucleoside transporter N-terminal" evidence="8">
    <location>
        <begin position="8"/>
        <end position="80"/>
    </location>
</feature>
<feature type="transmembrane region" description="Helical" evidence="7">
    <location>
        <begin position="98"/>
        <end position="118"/>
    </location>
</feature>
<comment type="similarity">
    <text evidence="2 7">Belongs to the concentrative nucleoside transporter (CNT) (TC 2.A.41) family.</text>
</comment>
<sequence length="405" mass="42639">MQYIWGICGIIGILAIAWCLSTARKSINPRTVFGALAIQIIFGFMVLKWEFGRKILEFVSGIVQKVIDSSNAGIQFLFGGILGVEGVGFTFAFQVLPIIIFFASLIAVLYYLGIMQFATKMVGGLLAKALKTSETESMSAAANIFLGPTEAPLVVKPYIEKMTKSELFAVMVGGMACVSGAVLGGYALLGVPIEYLLAAAFMGAPAGLLFAKIIVPQTEPLNIAEDVQMVKDEESRNVIDAASRGAMDGLKIAVGVGALLLAFISLIYLANLIIGSIGGVFGYASLTIEQILGYLFFPLAFLIGVPWDEALQAGSFIGQKFVLNEFVAYTSFAPEIGNLSHKSVAMITFALCGFANLSALAMLVGGLGGMAPSRRKDIAELGLRAIIGGTLANLLSAAVAGMLIG</sequence>
<protein>
    <recommendedName>
        <fullName evidence="7">Nucleoside permease</fullName>
    </recommendedName>
</protein>
<dbReference type="PANTHER" id="PTHR10590:SF4">
    <property type="entry name" value="SOLUTE CARRIER FAMILY 28 MEMBER 3"/>
    <property type="match status" value="1"/>
</dbReference>
<dbReference type="InterPro" id="IPR011642">
    <property type="entry name" value="Gate_dom"/>
</dbReference>
<keyword evidence="12" id="KW-1185">Reference proteome</keyword>
<keyword evidence="5 7" id="KW-1133">Transmembrane helix</keyword>
<dbReference type="EMBL" id="JAROCC010000002">
    <property type="protein sequence ID" value="MDN4606488.1"/>
    <property type="molecule type" value="Genomic_DNA"/>
</dbReference>
<dbReference type="Pfam" id="PF01773">
    <property type="entry name" value="Nucleos_tra2_N"/>
    <property type="match status" value="1"/>
</dbReference>
<dbReference type="InterPro" id="IPR002668">
    <property type="entry name" value="CNT_N_dom"/>
</dbReference>
<gene>
    <name evidence="11" type="ORF">P5G49_03250</name>
</gene>
<proteinExistence type="inferred from homology"/>
<keyword evidence="7" id="KW-0813">Transport</keyword>
<evidence type="ECO:0000259" key="9">
    <source>
        <dbReference type="Pfam" id="PF07662"/>
    </source>
</evidence>
<evidence type="ECO:0000259" key="8">
    <source>
        <dbReference type="Pfam" id="PF01773"/>
    </source>
</evidence>
<dbReference type="RefSeq" id="WP_301242035.1">
    <property type="nucleotide sequence ID" value="NZ_JAROCC010000002.1"/>
</dbReference>
<dbReference type="InterPro" id="IPR008276">
    <property type="entry name" value="C_nuclsd_transpt"/>
</dbReference>
<feature type="transmembrane region" description="Helical" evidence="7">
    <location>
        <begin position="72"/>
        <end position="92"/>
    </location>
</feature>
<reference evidence="11" key="1">
    <citation type="submission" date="2023-03" db="EMBL/GenBank/DDBJ databases">
        <title>MT1 and MT2 Draft Genomes of Novel Species.</title>
        <authorList>
            <person name="Venkateswaran K."/>
        </authorList>
    </citation>
    <scope>NUCLEOTIDE SEQUENCE</scope>
    <source>
        <strain evidence="11">F6_3S_P_2</strain>
    </source>
</reference>
<evidence type="ECO:0000313" key="11">
    <source>
        <dbReference type="EMBL" id="MDN4606488.1"/>
    </source>
</evidence>
<dbReference type="Pfam" id="PF07662">
    <property type="entry name" value="Nucleos_tra2_C"/>
    <property type="match status" value="1"/>
</dbReference>
<feature type="transmembrane region" description="Helical" evidence="7">
    <location>
        <begin position="252"/>
        <end position="274"/>
    </location>
</feature>
<dbReference type="InterPro" id="IPR011657">
    <property type="entry name" value="CNT_C_dom"/>
</dbReference>
<dbReference type="NCBIfam" id="TIGR00804">
    <property type="entry name" value="nupC"/>
    <property type="match status" value="1"/>
</dbReference>
<dbReference type="PANTHER" id="PTHR10590">
    <property type="entry name" value="SODIUM/NUCLEOSIDE COTRANSPORTER"/>
    <property type="match status" value="1"/>
</dbReference>
<feature type="transmembrane region" description="Helical" evidence="7">
    <location>
        <begin position="195"/>
        <end position="215"/>
    </location>
</feature>
<comment type="subcellular location">
    <subcellularLocation>
        <location evidence="1">Cell membrane</location>
        <topology evidence="1">Multi-pass membrane protein</topology>
    </subcellularLocation>
</comment>
<organism evidence="11 12">
    <name type="scientific">Sporosarcina highlanderae</name>
    <dbReference type="NCBI Taxonomy" id="3035916"/>
    <lineage>
        <taxon>Bacteria</taxon>
        <taxon>Bacillati</taxon>
        <taxon>Bacillota</taxon>
        <taxon>Bacilli</taxon>
        <taxon>Bacillales</taxon>
        <taxon>Caryophanaceae</taxon>
        <taxon>Sporosarcina</taxon>
    </lineage>
</organism>
<keyword evidence="6 7" id="KW-0472">Membrane</keyword>
<feature type="transmembrane region" description="Helical" evidence="7">
    <location>
        <begin position="280"/>
        <end position="303"/>
    </location>
</feature>
<evidence type="ECO:0000256" key="7">
    <source>
        <dbReference type="RuleBase" id="RU362018"/>
    </source>
</evidence>
<dbReference type="Pfam" id="PF07670">
    <property type="entry name" value="Gate"/>
    <property type="match status" value="1"/>
</dbReference>
<evidence type="ECO:0000256" key="4">
    <source>
        <dbReference type="ARBA" id="ARBA00022692"/>
    </source>
</evidence>
<evidence type="ECO:0000256" key="3">
    <source>
        <dbReference type="ARBA" id="ARBA00022475"/>
    </source>
</evidence>